<accession>A0ABT8DC86</accession>
<dbReference type="PANTHER" id="PTHR19372:SF7">
    <property type="entry name" value="SULFITE OXIDASE, MITOCHONDRIAL"/>
    <property type="match status" value="1"/>
</dbReference>
<dbReference type="InterPro" id="IPR014756">
    <property type="entry name" value="Ig_E-set"/>
</dbReference>
<dbReference type="EMBL" id="JAUFRC010000001">
    <property type="protein sequence ID" value="MDN3713065.1"/>
    <property type="molecule type" value="Genomic_DNA"/>
</dbReference>
<organism evidence="2 3">
    <name type="scientific">Paracoccus cavernae</name>
    <dbReference type="NCBI Taxonomy" id="1571207"/>
    <lineage>
        <taxon>Bacteria</taxon>
        <taxon>Pseudomonadati</taxon>
        <taxon>Pseudomonadota</taxon>
        <taxon>Alphaproteobacteria</taxon>
        <taxon>Rhodobacterales</taxon>
        <taxon>Paracoccaceae</taxon>
        <taxon>Paracoccus</taxon>
    </lineage>
</organism>
<dbReference type="PANTHER" id="PTHR19372">
    <property type="entry name" value="SULFITE REDUCTASE"/>
    <property type="match status" value="1"/>
</dbReference>
<comment type="caution">
    <text evidence="2">The sequence shown here is derived from an EMBL/GenBank/DDBJ whole genome shotgun (WGS) entry which is preliminary data.</text>
</comment>
<sequence length="161" mass="17448">MLSDIEVLTKPDDTYWTARGYHVPTEPFASVGAGVREGFQLEKVTAIFPRSIVTNLQDGAQVASGKPIELRGIALGGDAGVKSVDYSLDGGKSWRPARLGADYGKYSFRGWSANVTFDTKGPAGVMLRCTNLDGVAQPMQRTWNPAGYMWSSVETRTLDVV</sequence>
<reference evidence="3" key="1">
    <citation type="journal article" date="2019" name="Int. J. Syst. Evol. Microbiol.">
        <title>The Global Catalogue of Microorganisms (GCM) 10K type strain sequencing project: providing services to taxonomists for standard genome sequencing and annotation.</title>
        <authorList>
            <consortium name="The Broad Institute Genomics Platform"/>
            <consortium name="The Broad Institute Genome Sequencing Center for Infectious Disease"/>
            <person name="Wu L."/>
            <person name="Ma J."/>
        </authorList>
    </citation>
    <scope>NUCLEOTIDE SEQUENCE [LARGE SCALE GENOMIC DNA]</scope>
    <source>
        <strain evidence="3">CECT 8482</strain>
    </source>
</reference>
<protein>
    <submittedName>
        <fullName evidence="2">Ig-like domain-containing protein</fullName>
    </submittedName>
</protein>
<feature type="domain" description="Moybdenum cofactor oxidoreductase dimerisation" evidence="1">
    <location>
        <begin position="50"/>
        <end position="149"/>
    </location>
</feature>
<keyword evidence="3" id="KW-1185">Reference proteome</keyword>
<evidence type="ECO:0000313" key="3">
    <source>
        <dbReference type="Proteomes" id="UP001243846"/>
    </source>
</evidence>
<name>A0ABT8DC86_9RHOB</name>
<gene>
    <name evidence="2" type="ORF">QWZ10_17320</name>
</gene>
<dbReference type="SUPFAM" id="SSF81296">
    <property type="entry name" value="E set domains"/>
    <property type="match status" value="1"/>
</dbReference>
<dbReference type="Proteomes" id="UP001243846">
    <property type="component" value="Unassembled WGS sequence"/>
</dbReference>
<evidence type="ECO:0000313" key="2">
    <source>
        <dbReference type="EMBL" id="MDN3713065.1"/>
    </source>
</evidence>
<proteinExistence type="predicted"/>
<dbReference type="Gene3D" id="2.60.40.650">
    <property type="match status" value="1"/>
</dbReference>
<evidence type="ECO:0000259" key="1">
    <source>
        <dbReference type="Pfam" id="PF03404"/>
    </source>
</evidence>
<dbReference type="Pfam" id="PF03404">
    <property type="entry name" value="Mo-co_dimer"/>
    <property type="match status" value="1"/>
</dbReference>
<dbReference type="InterPro" id="IPR005066">
    <property type="entry name" value="MoCF_OxRdtse_dimer"/>
</dbReference>